<dbReference type="AlphaFoldDB" id="A0A183ISN7"/>
<feature type="region of interest" description="Disordered" evidence="1">
    <location>
        <begin position="110"/>
        <end position="132"/>
    </location>
</feature>
<organism evidence="4">
    <name type="scientific">Soboliphyme baturini</name>
    <dbReference type="NCBI Taxonomy" id="241478"/>
    <lineage>
        <taxon>Eukaryota</taxon>
        <taxon>Metazoa</taxon>
        <taxon>Ecdysozoa</taxon>
        <taxon>Nematoda</taxon>
        <taxon>Enoplea</taxon>
        <taxon>Dorylaimia</taxon>
        <taxon>Dioctophymatida</taxon>
        <taxon>Dioctophymatoidea</taxon>
        <taxon>Soboliphymatidae</taxon>
        <taxon>Soboliphyme</taxon>
    </lineage>
</organism>
<keyword evidence="3" id="KW-1185">Reference proteome</keyword>
<protein>
    <submittedName>
        <fullName evidence="2 4">Uncharacterized protein</fullName>
    </submittedName>
</protein>
<evidence type="ECO:0000313" key="2">
    <source>
        <dbReference type="EMBL" id="VDP10458.1"/>
    </source>
</evidence>
<name>A0A183ISN7_9BILA</name>
<evidence type="ECO:0000313" key="4">
    <source>
        <dbReference type="WBParaSite" id="SBAD_0000689201-mRNA-1"/>
    </source>
</evidence>
<evidence type="ECO:0000256" key="1">
    <source>
        <dbReference type="SAM" id="MobiDB-lite"/>
    </source>
</evidence>
<sequence>MWVNFGKRTGTINRRLNDCIVLEPSEMIVVDYPDVAVESRARKAVSSLILDHAFMSRPSSSTHILCLPPMEAVPSGLMPLVNDGLPFSRRYQGSEPNNSRSLPHADLLLSKSYPCEKDPPPRLSSSYSTGVD</sequence>
<reference evidence="4" key="1">
    <citation type="submission" date="2016-06" db="UniProtKB">
        <authorList>
            <consortium name="WormBaseParasite"/>
        </authorList>
    </citation>
    <scope>IDENTIFICATION</scope>
</reference>
<feature type="compositionally biased region" description="Polar residues" evidence="1">
    <location>
        <begin position="123"/>
        <end position="132"/>
    </location>
</feature>
<dbReference type="Proteomes" id="UP000270296">
    <property type="component" value="Unassembled WGS sequence"/>
</dbReference>
<dbReference type="EMBL" id="UZAM01009913">
    <property type="protein sequence ID" value="VDP10458.1"/>
    <property type="molecule type" value="Genomic_DNA"/>
</dbReference>
<dbReference type="OrthoDB" id="546434at2759"/>
<reference evidence="2 3" key="2">
    <citation type="submission" date="2018-11" db="EMBL/GenBank/DDBJ databases">
        <authorList>
            <consortium name="Pathogen Informatics"/>
        </authorList>
    </citation>
    <scope>NUCLEOTIDE SEQUENCE [LARGE SCALE GENOMIC DNA]</scope>
</reference>
<proteinExistence type="predicted"/>
<accession>A0A183ISN7</accession>
<evidence type="ECO:0000313" key="3">
    <source>
        <dbReference type="Proteomes" id="UP000270296"/>
    </source>
</evidence>
<gene>
    <name evidence="2" type="ORF">SBAD_LOCUS6632</name>
</gene>
<dbReference type="WBParaSite" id="SBAD_0000689201-mRNA-1">
    <property type="protein sequence ID" value="SBAD_0000689201-mRNA-1"/>
    <property type="gene ID" value="SBAD_0000689201"/>
</dbReference>